<comment type="caution">
    <text evidence="2">The sequence shown here is derived from an EMBL/GenBank/DDBJ whole genome shotgun (WGS) entry which is preliminary data.</text>
</comment>
<feature type="transmembrane region" description="Helical" evidence="1">
    <location>
        <begin position="31"/>
        <end position="48"/>
    </location>
</feature>
<dbReference type="RefSeq" id="WP_257594253.1">
    <property type="nucleotide sequence ID" value="NZ_JANKHH010000001.1"/>
</dbReference>
<keyword evidence="1" id="KW-0472">Membrane</keyword>
<keyword evidence="1" id="KW-0812">Transmembrane</keyword>
<evidence type="ECO:0008006" key="4">
    <source>
        <dbReference type="Google" id="ProtNLM"/>
    </source>
</evidence>
<gene>
    <name evidence="2" type="ORF">NSO95_00895</name>
</gene>
<evidence type="ECO:0000313" key="2">
    <source>
        <dbReference type="EMBL" id="MCR2832488.1"/>
    </source>
</evidence>
<evidence type="ECO:0000313" key="3">
    <source>
        <dbReference type="Proteomes" id="UP001206067"/>
    </source>
</evidence>
<proteinExistence type="predicted"/>
<dbReference type="EMBL" id="JANKHH010000001">
    <property type="protein sequence ID" value="MCR2832488.1"/>
    <property type="molecule type" value="Genomic_DNA"/>
</dbReference>
<accession>A0ABT1XLE9</accession>
<evidence type="ECO:0000256" key="1">
    <source>
        <dbReference type="SAM" id="Phobius"/>
    </source>
</evidence>
<reference evidence="2 3" key="1">
    <citation type="submission" date="2022-08" db="EMBL/GenBank/DDBJ databases">
        <title>Polyphasic taxonomy analysis of Qipengyuania sp.RS5-5.</title>
        <authorList>
            <person name="Xamxidin M."/>
            <person name="Wu M."/>
        </authorList>
    </citation>
    <scope>NUCLEOTIDE SEQUENCE [LARGE SCALE GENOMIC DNA]</scope>
    <source>
        <strain evidence="2 3">RS5-5</strain>
    </source>
</reference>
<keyword evidence="3" id="KW-1185">Reference proteome</keyword>
<protein>
    <recommendedName>
        <fullName evidence="4">GlsB/YeaQ/YmgE family stress response membrane protein</fullName>
    </recommendedName>
</protein>
<feature type="transmembrane region" description="Helical" evidence="1">
    <location>
        <begin position="60"/>
        <end position="78"/>
    </location>
</feature>
<name>A0ABT1XLE9_9SPHN</name>
<keyword evidence="1" id="KW-1133">Transmembrane helix</keyword>
<organism evidence="2 3">
    <name type="scientific">Parerythrobacter lacustris</name>
    <dbReference type="NCBI Taxonomy" id="2969984"/>
    <lineage>
        <taxon>Bacteria</taxon>
        <taxon>Pseudomonadati</taxon>
        <taxon>Pseudomonadota</taxon>
        <taxon>Alphaproteobacteria</taxon>
        <taxon>Sphingomonadales</taxon>
        <taxon>Erythrobacteraceae</taxon>
        <taxon>Parerythrobacter</taxon>
    </lineage>
</organism>
<sequence>MGLLLLLLVGAVFGWLASIMTQPAESGDDPVLIASGAVSAVVAGLAVYDGSAMTGLSPQAFIAAALASAIVIASVVSIRRTWDGTGDDRSRNR</sequence>
<dbReference type="Proteomes" id="UP001206067">
    <property type="component" value="Unassembled WGS sequence"/>
</dbReference>